<evidence type="ECO:0000256" key="1">
    <source>
        <dbReference type="SAM" id="MobiDB-lite"/>
    </source>
</evidence>
<dbReference type="AlphaFoldDB" id="A0A448XCE0"/>
<gene>
    <name evidence="2" type="ORF">PXEA_LOCUS26768</name>
</gene>
<organism evidence="2 3">
    <name type="scientific">Protopolystoma xenopodis</name>
    <dbReference type="NCBI Taxonomy" id="117903"/>
    <lineage>
        <taxon>Eukaryota</taxon>
        <taxon>Metazoa</taxon>
        <taxon>Spiralia</taxon>
        <taxon>Lophotrochozoa</taxon>
        <taxon>Platyhelminthes</taxon>
        <taxon>Monogenea</taxon>
        <taxon>Polyopisthocotylea</taxon>
        <taxon>Polystomatidea</taxon>
        <taxon>Polystomatidae</taxon>
        <taxon>Protopolystoma</taxon>
    </lineage>
</organism>
<keyword evidence="3" id="KW-1185">Reference proteome</keyword>
<name>A0A448XCE0_9PLAT</name>
<feature type="compositionally biased region" description="Basic and acidic residues" evidence="1">
    <location>
        <begin position="9"/>
        <end position="19"/>
    </location>
</feature>
<comment type="caution">
    <text evidence="2">The sequence shown here is derived from an EMBL/GenBank/DDBJ whole genome shotgun (WGS) entry which is preliminary data.</text>
</comment>
<accession>A0A448XCE0</accession>
<evidence type="ECO:0000313" key="2">
    <source>
        <dbReference type="EMBL" id="VEL33328.1"/>
    </source>
</evidence>
<evidence type="ECO:0000313" key="3">
    <source>
        <dbReference type="Proteomes" id="UP000784294"/>
    </source>
</evidence>
<reference evidence="2" key="1">
    <citation type="submission" date="2018-11" db="EMBL/GenBank/DDBJ databases">
        <authorList>
            <consortium name="Pathogen Informatics"/>
        </authorList>
    </citation>
    <scope>NUCLEOTIDE SEQUENCE</scope>
</reference>
<sequence length="93" mass="9904">MLASSIGELPHRGAVEINRHSSQSQPGAVPVTGLHDQESKTFLDAACTSVFLPHINISCRANSVGTPRMDSDDAASVSKAKYIKEHFVEPAST</sequence>
<protein>
    <submittedName>
        <fullName evidence="2">Uncharacterized protein</fullName>
    </submittedName>
</protein>
<dbReference type="Proteomes" id="UP000784294">
    <property type="component" value="Unassembled WGS sequence"/>
</dbReference>
<dbReference type="EMBL" id="CAAALY010245592">
    <property type="protein sequence ID" value="VEL33328.1"/>
    <property type="molecule type" value="Genomic_DNA"/>
</dbReference>
<proteinExistence type="predicted"/>
<feature type="region of interest" description="Disordered" evidence="1">
    <location>
        <begin position="1"/>
        <end position="33"/>
    </location>
</feature>